<protein>
    <submittedName>
        <fullName evidence="3">Uncharacterized protein</fullName>
    </submittedName>
</protein>
<reference evidence="3 4" key="1">
    <citation type="journal article" date="2024" name="G3 (Bethesda)">
        <title>Genome assembly of Hibiscus sabdariffa L. provides insights into metabolisms of medicinal natural products.</title>
        <authorList>
            <person name="Kim T."/>
        </authorList>
    </citation>
    <scope>NUCLEOTIDE SEQUENCE [LARGE SCALE GENOMIC DNA]</scope>
    <source>
        <strain evidence="3">TK-2024</strain>
        <tissue evidence="3">Old leaves</tissue>
    </source>
</reference>
<sequence length="73" mass="8184">MNRSQLCSLVVITLLLFTPRIEASPNRRNPTAKGSRQASPGHHRVLNPGSARAKHLEEKRRVPTGSNPLHNRR</sequence>
<keyword evidence="4" id="KW-1185">Reference proteome</keyword>
<keyword evidence="2" id="KW-0732">Signal</keyword>
<feature type="region of interest" description="Disordered" evidence="1">
    <location>
        <begin position="21"/>
        <end position="73"/>
    </location>
</feature>
<accession>A0ABR2RYY6</accession>
<organism evidence="3 4">
    <name type="scientific">Hibiscus sabdariffa</name>
    <name type="common">roselle</name>
    <dbReference type="NCBI Taxonomy" id="183260"/>
    <lineage>
        <taxon>Eukaryota</taxon>
        <taxon>Viridiplantae</taxon>
        <taxon>Streptophyta</taxon>
        <taxon>Embryophyta</taxon>
        <taxon>Tracheophyta</taxon>
        <taxon>Spermatophyta</taxon>
        <taxon>Magnoliopsida</taxon>
        <taxon>eudicotyledons</taxon>
        <taxon>Gunneridae</taxon>
        <taxon>Pentapetalae</taxon>
        <taxon>rosids</taxon>
        <taxon>malvids</taxon>
        <taxon>Malvales</taxon>
        <taxon>Malvaceae</taxon>
        <taxon>Malvoideae</taxon>
        <taxon>Hibiscus</taxon>
    </lineage>
</organism>
<evidence type="ECO:0000313" key="3">
    <source>
        <dbReference type="EMBL" id="KAK9018023.1"/>
    </source>
</evidence>
<name>A0ABR2RYY6_9ROSI</name>
<feature type="compositionally biased region" description="Polar residues" evidence="1">
    <location>
        <begin position="26"/>
        <end position="38"/>
    </location>
</feature>
<evidence type="ECO:0000256" key="1">
    <source>
        <dbReference type="SAM" id="MobiDB-lite"/>
    </source>
</evidence>
<evidence type="ECO:0000256" key="2">
    <source>
        <dbReference type="SAM" id="SignalP"/>
    </source>
</evidence>
<comment type="caution">
    <text evidence="3">The sequence shown here is derived from an EMBL/GenBank/DDBJ whole genome shotgun (WGS) entry which is preliminary data.</text>
</comment>
<feature type="compositionally biased region" description="Polar residues" evidence="1">
    <location>
        <begin position="64"/>
        <end position="73"/>
    </location>
</feature>
<feature type="chain" id="PRO_5047325299" evidence="2">
    <location>
        <begin position="24"/>
        <end position="73"/>
    </location>
</feature>
<gene>
    <name evidence="3" type="ORF">V6N11_001013</name>
</gene>
<evidence type="ECO:0000313" key="4">
    <source>
        <dbReference type="Proteomes" id="UP001396334"/>
    </source>
</evidence>
<dbReference type="EMBL" id="JBBPBN010000019">
    <property type="protein sequence ID" value="KAK9018023.1"/>
    <property type="molecule type" value="Genomic_DNA"/>
</dbReference>
<feature type="signal peptide" evidence="2">
    <location>
        <begin position="1"/>
        <end position="23"/>
    </location>
</feature>
<proteinExistence type="predicted"/>
<dbReference type="Proteomes" id="UP001396334">
    <property type="component" value="Unassembled WGS sequence"/>
</dbReference>